<sequence>MAQIITPTNWKPIVYDNETQIDSIFSYSLLPTDRLVSFQVVPSEDLSSDGLFLDGNRLHGQVNDYFDGKVDLVLKYRDRVSLQIHQTNSFASLPNASTCDLVAFNPPSELVRVITYTQTLIYDDITVPTVPVRHTITRNETMTIYGSFNGWVSKFRAYVQASGPFPKLEI</sequence>
<protein>
    <submittedName>
        <fullName evidence="1">Uncharacterized protein</fullName>
    </submittedName>
</protein>
<proteinExistence type="predicted"/>
<accession>A0A219YBV5</accession>
<reference evidence="1 2" key="1">
    <citation type="journal article" date="2017" name="Sci. Rep.">
        <title>Characterization and diversity of phages infecting Aeromonas salmonicida subsp. salmonicida.</title>
        <authorList>
            <person name="Vincent A.T."/>
            <person name="Paquet V.E."/>
            <person name="Bernatchez A."/>
            <person name="Tremblay D.M."/>
            <person name="Moineau S."/>
            <person name="Charette S.J."/>
        </authorList>
    </citation>
    <scope>NUCLEOTIDE SEQUENCE [LARGE SCALE GENOMIC DNA]</scope>
</reference>
<dbReference type="EMBL" id="KY290955">
    <property type="protein sequence ID" value="APU01494.1"/>
    <property type="molecule type" value="Genomic_DNA"/>
</dbReference>
<dbReference type="Proteomes" id="UP000225215">
    <property type="component" value="Segment"/>
</dbReference>
<organism evidence="1 2">
    <name type="scientific">Aeromonas phage 65.2</name>
    <dbReference type="NCBI Taxonomy" id="1932896"/>
    <lineage>
        <taxon>Viruses</taxon>
        <taxon>Duplodnaviria</taxon>
        <taxon>Heunggongvirae</taxon>
        <taxon>Uroviricota</taxon>
        <taxon>Caudoviricetes</taxon>
        <taxon>Pantevenvirales</taxon>
        <taxon>Straboviridae</taxon>
        <taxon>Emmerichvirinae</taxon>
        <taxon>Ishigurovirus</taxon>
        <taxon>Ishigurovirus osborne</taxon>
    </lineage>
</organism>
<name>A0A219YBV5_9CAUD</name>
<evidence type="ECO:0000313" key="2">
    <source>
        <dbReference type="Proteomes" id="UP000225215"/>
    </source>
</evidence>
<evidence type="ECO:0000313" key="1">
    <source>
        <dbReference type="EMBL" id="APU01494.1"/>
    </source>
</evidence>